<comment type="subcellular location">
    <subcellularLocation>
        <location evidence="1">Cytoplasm</location>
    </subcellularLocation>
</comment>
<dbReference type="EMBL" id="CM000621">
    <property type="protein sequence ID" value="EEC45100.1"/>
    <property type="molecule type" value="Genomic_DNA"/>
</dbReference>
<dbReference type="Proteomes" id="UP000000759">
    <property type="component" value="Chromosome 19"/>
</dbReference>
<dbReference type="HOGENOM" id="CLU_008296_1_0_1"/>
<dbReference type="Pfam" id="PF13513">
    <property type="entry name" value="HEAT_EZ"/>
    <property type="match status" value="1"/>
</dbReference>
<dbReference type="OrthoDB" id="10263328at2759"/>
<dbReference type="GO" id="GO:0006606">
    <property type="term" value="P:protein import into nucleus"/>
    <property type="evidence" value="ECO:0007669"/>
    <property type="project" value="InterPro"/>
</dbReference>
<dbReference type="RefSeq" id="XP_002183400.1">
    <property type="nucleotide sequence ID" value="XM_002183364.1"/>
</dbReference>
<evidence type="ECO:0000256" key="5">
    <source>
        <dbReference type="ARBA" id="ARBA00022737"/>
    </source>
</evidence>
<dbReference type="Gene3D" id="1.25.10.10">
    <property type="entry name" value="Leucine-rich Repeat Variant"/>
    <property type="match status" value="1"/>
</dbReference>
<dbReference type="eggNOG" id="KOG1241">
    <property type="taxonomic scope" value="Eukaryota"/>
</dbReference>
<evidence type="ECO:0000259" key="7">
    <source>
        <dbReference type="PROSITE" id="PS50166"/>
    </source>
</evidence>
<evidence type="ECO:0000256" key="2">
    <source>
        <dbReference type="ARBA" id="ARBA00010907"/>
    </source>
</evidence>
<dbReference type="KEGG" id="pti:PHATRDRAFT_29967"/>
<accession>B7G8T5</accession>
<evidence type="ECO:0000313" key="8">
    <source>
        <dbReference type="EMBL" id="EEC45100.1"/>
    </source>
</evidence>
<dbReference type="Pfam" id="PF03810">
    <property type="entry name" value="IBN_N"/>
    <property type="match status" value="1"/>
</dbReference>
<evidence type="ECO:0000256" key="6">
    <source>
        <dbReference type="ARBA" id="ARBA00022927"/>
    </source>
</evidence>
<dbReference type="InterPro" id="IPR001494">
    <property type="entry name" value="Importin-beta_N"/>
</dbReference>
<reference evidence="9" key="2">
    <citation type="submission" date="2008-08" db="EMBL/GenBank/DDBJ databases">
        <authorList>
            <consortium name="Diatom Consortium"/>
            <person name="Grigoriev I."/>
            <person name="Grimwood J."/>
            <person name="Kuo A."/>
            <person name="Otillar R.P."/>
            <person name="Salamov A."/>
            <person name="Detter J.C."/>
            <person name="Lindquist E."/>
            <person name="Shapiro H."/>
            <person name="Lucas S."/>
            <person name="Glavina del Rio T."/>
            <person name="Pitluck S."/>
            <person name="Rokhsar D."/>
            <person name="Bowler C."/>
        </authorList>
    </citation>
    <scope>GENOME REANNOTATION</scope>
    <source>
        <strain evidence="9">CCAP 1055/1</strain>
    </source>
</reference>
<dbReference type="FunFam" id="1.25.10.10:FF:000027">
    <property type="entry name" value="Importin subunit beta-1"/>
    <property type="match status" value="1"/>
</dbReference>
<evidence type="ECO:0000256" key="1">
    <source>
        <dbReference type="ARBA" id="ARBA00004496"/>
    </source>
</evidence>
<dbReference type="GeneID" id="7195178"/>
<dbReference type="AlphaFoldDB" id="B7G8T5"/>
<dbReference type="PANTHER" id="PTHR10527">
    <property type="entry name" value="IMPORTIN BETA"/>
    <property type="match status" value="1"/>
</dbReference>
<dbReference type="PaxDb" id="2850-Phatr29967"/>
<dbReference type="InterPro" id="IPR016024">
    <property type="entry name" value="ARM-type_fold"/>
</dbReference>
<dbReference type="InterPro" id="IPR040122">
    <property type="entry name" value="Importin_beta"/>
</dbReference>
<reference evidence="8 9" key="1">
    <citation type="journal article" date="2008" name="Nature">
        <title>The Phaeodactylum genome reveals the evolutionary history of diatom genomes.</title>
        <authorList>
            <person name="Bowler C."/>
            <person name="Allen A.E."/>
            <person name="Badger J.H."/>
            <person name="Grimwood J."/>
            <person name="Jabbari K."/>
            <person name="Kuo A."/>
            <person name="Maheswari U."/>
            <person name="Martens C."/>
            <person name="Maumus F."/>
            <person name="Otillar R.P."/>
            <person name="Rayko E."/>
            <person name="Salamov A."/>
            <person name="Vandepoele K."/>
            <person name="Beszteri B."/>
            <person name="Gruber A."/>
            <person name="Heijde M."/>
            <person name="Katinka M."/>
            <person name="Mock T."/>
            <person name="Valentin K."/>
            <person name="Verret F."/>
            <person name="Berges J.A."/>
            <person name="Brownlee C."/>
            <person name="Cadoret J.P."/>
            <person name="Chiovitti A."/>
            <person name="Choi C.J."/>
            <person name="Coesel S."/>
            <person name="De Martino A."/>
            <person name="Detter J.C."/>
            <person name="Durkin C."/>
            <person name="Falciatore A."/>
            <person name="Fournet J."/>
            <person name="Haruta M."/>
            <person name="Huysman M.J."/>
            <person name="Jenkins B.D."/>
            <person name="Jiroutova K."/>
            <person name="Jorgensen R.E."/>
            <person name="Joubert Y."/>
            <person name="Kaplan A."/>
            <person name="Kroger N."/>
            <person name="Kroth P.G."/>
            <person name="La Roche J."/>
            <person name="Lindquist E."/>
            <person name="Lommer M."/>
            <person name="Martin-Jezequel V."/>
            <person name="Lopez P.J."/>
            <person name="Lucas S."/>
            <person name="Mangogna M."/>
            <person name="McGinnis K."/>
            <person name="Medlin L.K."/>
            <person name="Montsant A."/>
            <person name="Oudot-Le Secq M.P."/>
            <person name="Napoli C."/>
            <person name="Obornik M."/>
            <person name="Parker M.S."/>
            <person name="Petit J.L."/>
            <person name="Porcel B.M."/>
            <person name="Poulsen N."/>
            <person name="Robison M."/>
            <person name="Rychlewski L."/>
            <person name="Rynearson T.A."/>
            <person name="Schmutz J."/>
            <person name="Shapiro H."/>
            <person name="Siaut M."/>
            <person name="Stanley M."/>
            <person name="Sussman M.R."/>
            <person name="Taylor A.R."/>
            <person name="Vardi A."/>
            <person name="von Dassow P."/>
            <person name="Vyverman W."/>
            <person name="Willis A."/>
            <person name="Wyrwicz L.S."/>
            <person name="Rokhsar D.S."/>
            <person name="Weissenbach J."/>
            <person name="Armbrust E.V."/>
            <person name="Green B.R."/>
            <person name="Van de Peer Y."/>
            <person name="Grigoriev I.V."/>
        </authorList>
    </citation>
    <scope>NUCLEOTIDE SEQUENCE [LARGE SCALE GENOMIC DNA]</scope>
    <source>
        <strain evidence="8 9">CCAP 1055/1</strain>
    </source>
</reference>
<dbReference type="GO" id="GO:0031267">
    <property type="term" value="F:small GTPase binding"/>
    <property type="evidence" value="ECO:0007669"/>
    <property type="project" value="InterPro"/>
</dbReference>
<comment type="similarity">
    <text evidence="2">Belongs to the importin beta family. Importin beta-1 subfamily.</text>
</comment>
<dbReference type="Pfam" id="PF25574">
    <property type="entry name" value="TPR_IMB1"/>
    <property type="match status" value="1"/>
</dbReference>
<dbReference type="SMART" id="SM00913">
    <property type="entry name" value="IBN_N"/>
    <property type="match status" value="1"/>
</dbReference>
<keyword evidence="3" id="KW-0813">Transport</keyword>
<keyword evidence="6" id="KW-0653">Protein transport</keyword>
<evidence type="ECO:0000256" key="4">
    <source>
        <dbReference type="ARBA" id="ARBA00022490"/>
    </source>
</evidence>
<dbReference type="FunCoup" id="B7G8T5">
    <property type="interactions" value="550"/>
</dbReference>
<keyword evidence="9" id="KW-1185">Reference proteome</keyword>
<dbReference type="InterPro" id="IPR011989">
    <property type="entry name" value="ARM-like"/>
</dbReference>
<gene>
    <name evidence="8" type="ORF">PHATRDRAFT_29967</name>
</gene>
<dbReference type="InParanoid" id="B7G8T5"/>
<dbReference type="GO" id="GO:0005737">
    <property type="term" value="C:cytoplasm"/>
    <property type="evidence" value="ECO:0007669"/>
    <property type="project" value="UniProtKB-SubCell"/>
</dbReference>
<dbReference type="PROSITE" id="PS50166">
    <property type="entry name" value="IMPORTIN_B_NT"/>
    <property type="match status" value="1"/>
</dbReference>
<feature type="domain" description="Importin N-terminal" evidence="7">
    <location>
        <begin position="19"/>
        <end position="99"/>
    </location>
</feature>
<organism evidence="8 9">
    <name type="scientific">Phaeodactylum tricornutum (strain CCAP 1055/1)</name>
    <dbReference type="NCBI Taxonomy" id="556484"/>
    <lineage>
        <taxon>Eukaryota</taxon>
        <taxon>Sar</taxon>
        <taxon>Stramenopiles</taxon>
        <taxon>Ochrophyta</taxon>
        <taxon>Bacillariophyta</taxon>
        <taxon>Bacillariophyceae</taxon>
        <taxon>Bacillariophycidae</taxon>
        <taxon>Naviculales</taxon>
        <taxon>Phaeodactylaceae</taxon>
        <taxon>Phaeodactylum</taxon>
    </lineage>
</organism>
<dbReference type="OMA" id="QQYQERW"/>
<evidence type="ECO:0000313" key="9">
    <source>
        <dbReference type="Proteomes" id="UP000000759"/>
    </source>
</evidence>
<evidence type="ECO:0000256" key="3">
    <source>
        <dbReference type="ARBA" id="ARBA00022448"/>
    </source>
</evidence>
<keyword evidence="5" id="KW-0677">Repeat</keyword>
<dbReference type="SUPFAM" id="SSF48371">
    <property type="entry name" value="ARM repeat"/>
    <property type="match status" value="1"/>
</dbReference>
<sequence length="871" mass="95572">MADLTSILLAVASSPDRSEEKLLEEYMQSNYSEFCLALAKLLATEGAPFAARQMAALQLKNTVHAKSAEILQEKHNRWKATDATHRAAVKECLLAAMRSGVPKVPHFAAVTAAEFASIELPFNEWPQFIATLMENVTSHAPEPIKIASLECLGFTCESIVIMEELMGDNFVPELASSTVDTMLTTIVNGVQSNQTDAMRLVALTALKNSLGFVRHNMERKQERDFIFQAMCEATKSSDAQVRALAFACLDHTAELYYDTLPDYMTVIFELTTNAIRSNDEEETVQMNAMELWTAIASTEQTLVDQDQDAAERGQPLDRPPCPKYTLAAMEALVPLLLVMLAKQEDAPEDDSWGLQESAGVCLETISQTVEGSIVPHVIPFVTQHIQSEEWRYRDAAIVAFSSIMDGPSTEELAIYVNQSIPVLLRAFSDSNEMVRDSATHCISTVCRLHMIAVDRDIVHSIIKGLIEKLRDSPRVAAKACTALFNIATSFKSPEPEPTSLLSEPMLPLLQALLQTSERQDATECHLRVGAISAANDLVAAAPSDTTPILAEFLPVIIARYEATMHAQVLGNEEKEEKEQALGLFSSLISVLFQRLEKHDVLAYVDKVMELLLQGLQLRNASCHEEFWLAIGSIAGTMEGEFIKYMQALSPALLTSLRDFHAKTLCIVSIGVVVDICSAIGDKIQPYCDGIMSALVDCLKDSVIQRDVKPVVFSCFGDIAMSVGGAFQPYLQVSTMLLFQASQQQAPPDDEDLILFVNSLRLGILEAYSGIIMGLADGNALQSFTPSVPNIVQFVQVLAADSTKDIYVLEKSVALLGDVAQQMGSIPQIREQLNQHFVSKLLQEALNSNDETTVDSANWAGNLIKQLIRGNA</sequence>
<keyword evidence="4" id="KW-0963">Cytoplasm</keyword>
<name>B7G8T5_PHATC</name>
<dbReference type="STRING" id="556484.B7G8T5"/>
<proteinExistence type="inferred from homology"/>
<protein>
    <recommendedName>
        <fullName evidence="7">Importin N-terminal domain-containing protein</fullName>
    </recommendedName>
</protein>
<dbReference type="InterPro" id="IPR058584">
    <property type="entry name" value="IMB1_TNPO1-like_TPR"/>
</dbReference>